<proteinExistence type="predicted"/>
<protein>
    <submittedName>
        <fullName evidence="1">Uncharacterized protein</fullName>
    </submittedName>
</protein>
<evidence type="ECO:0000313" key="1">
    <source>
        <dbReference type="EMBL" id="KHL24130.1"/>
    </source>
</evidence>
<comment type="caution">
    <text evidence="1">The sequence shown here is derived from an EMBL/GenBank/DDBJ whole genome shotgun (WGS) entry which is preliminary data.</text>
</comment>
<accession>A0A0B2BRG5</accession>
<reference evidence="1 2" key="1">
    <citation type="submission" date="2014-11" db="EMBL/GenBank/DDBJ databases">
        <title>Draft genome sequence of Kirrobacter mercurialis.</title>
        <authorList>
            <person name="Coil D.A."/>
            <person name="Eisen J.A."/>
        </authorList>
    </citation>
    <scope>NUCLEOTIDE SEQUENCE [LARGE SCALE GENOMIC DNA]</scope>
    <source>
        <strain evidence="1 2">Coronado</strain>
    </source>
</reference>
<evidence type="ECO:0000313" key="2">
    <source>
        <dbReference type="Proteomes" id="UP000030988"/>
    </source>
</evidence>
<organism evidence="1 2">
    <name type="scientific">Croceibacterium mercuriale</name>
    <dbReference type="NCBI Taxonomy" id="1572751"/>
    <lineage>
        <taxon>Bacteria</taxon>
        <taxon>Pseudomonadati</taxon>
        <taxon>Pseudomonadota</taxon>
        <taxon>Alphaproteobacteria</taxon>
        <taxon>Sphingomonadales</taxon>
        <taxon>Erythrobacteraceae</taxon>
        <taxon>Croceibacterium</taxon>
    </lineage>
</organism>
<name>A0A0B2BRG5_9SPHN</name>
<gene>
    <name evidence="1" type="ORF">PK98_15240</name>
</gene>
<sequence length="101" mass="11247">MPSLLLVDVARQHVAIFEFGEGRKQVMIEWHAVIAGDEGDRPFCQTIAPWDPTVRLDMLHGAATHDLVQHAHHHVARLIAVSQHRTIHAAPILSRVCALLV</sequence>
<dbReference type="EMBL" id="JTDN01000004">
    <property type="protein sequence ID" value="KHL24130.1"/>
    <property type="molecule type" value="Genomic_DNA"/>
</dbReference>
<keyword evidence="2" id="KW-1185">Reference proteome</keyword>
<dbReference type="AlphaFoldDB" id="A0A0B2BRG5"/>
<dbReference type="Proteomes" id="UP000030988">
    <property type="component" value="Unassembled WGS sequence"/>
</dbReference>